<evidence type="ECO:0000313" key="2">
    <source>
        <dbReference type="Proteomes" id="UP000248640"/>
    </source>
</evidence>
<dbReference type="Gene3D" id="3.30.300.30">
    <property type="match status" value="1"/>
</dbReference>
<dbReference type="InterPro" id="IPR013120">
    <property type="entry name" value="FAR_NAD-bd"/>
</dbReference>
<evidence type="ECO:0000313" key="1">
    <source>
        <dbReference type="EMBL" id="SQF91840.1"/>
    </source>
</evidence>
<sequence>MIIGQREHSPLSGCQPDRLSVLAMVYKAAHRQGSKTAVTCGDQFLTYNELIAAARANAKRLHACGVSNKDIVLCALPTGVELPIAWLSVMMTNAIIIPVDAKWPENRIHAVVEASQAAWVITNGEQPALRSAGLNLFEIRLDGTTDLNAETHAQCFSDDLLYGFFTSGSTGRPKCALNYHAGLVNRFTYMTKRFGGGHTVYQNSAPLFDSSIWQMLWPLTNGGVAVLPKQRDHWNVESLVDEIERHHITMTDFVPTLFKLLTRALENGTLAAKRLDSLRHVLIGGEEIDAASVHTFRRFFPRCTVINTYGHTEASIGMVFHEVCDHDNDKIPLGQPIDNTYVKIVDDQLRPVTDGVFGEIVVAGICVGGGYLNAPELSARSFIRNPFSDLPGDKVYLTGDIGRIRPDGCLEYGGRADDQVKVRGVRIELNEIVSAIKAGFDAVNDALAFVLPTQQGDASLALVYVAPHALDLQHVRRELARHLPATHMPQLVHHLKTLPISPNGKVDRKRIISDLKNDHSETLQPCSNSTLLEKIIACYRTVLLNNQIGSEDDFFECGGDSLAAANLSLALCKHLGTDVPMTAIYQFATPSQLADFMSGCEQTVEATPSDSLARVAFNNHQPTATMSSTLLLTGSSGFVGIHILAHLLATTHLHVTVLLRGSNRESALCRLEKVFLSAFPARVLQRQRITVVLGDLALPCWGLDPDEWQHQCASIDEVIHCGAAVNFLFHASQLFSANVGGTQELIRFCNEGKAKRLHHISSLAAKLPAVSGRDPEGIVSAIEAAALGVTGYGYTKYLADNLVVAAQQQGLHARIYRVDDVLPSMSTGYSNGQSLFHLLLKQCVQMGVAPAGCGSLGLLSADALAEWLCTFVGSQERFQSGAPLIDVVGQHYVEFDDIVRYTAQRTGRDIACASYTEFLSMLTHAGQSEATLIQQILPPVNADKVAFTKAPRCLPADIPQAHLLTADLNSFDAFIHLFKAELDERSNNQCCVLS</sequence>
<dbReference type="EMBL" id="LS483372">
    <property type="protein sequence ID" value="SQF91840.1"/>
    <property type="molecule type" value="Genomic_DNA"/>
</dbReference>
<organism evidence="1 2">
    <name type="scientific">Pseudomonas fluorescens</name>
    <dbReference type="NCBI Taxonomy" id="294"/>
    <lineage>
        <taxon>Bacteria</taxon>
        <taxon>Pseudomonadati</taxon>
        <taxon>Pseudomonadota</taxon>
        <taxon>Gammaproteobacteria</taxon>
        <taxon>Pseudomonadales</taxon>
        <taxon>Pseudomonadaceae</taxon>
        <taxon>Pseudomonas</taxon>
    </lineage>
</organism>
<reference evidence="1 2" key="1">
    <citation type="submission" date="2018-06" db="EMBL/GenBank/DDBJ databases">
        <authorList>
            <consortium name="Pathogen Informatics"/>
            <person name="Doyle S."/>
        </authorList>
    </citation>
    <scope>NUCLEOTIDE SEQUENCE [LARGE SCALE GENOMIC DNA]</scope>
    <source>
        <strain evidence="1 2">NCTC10038</strain>
    </source>
</reference>
<dbReference type="InterPro" id="IPR020806">
    <property type="entry name" value="PKS_PP-bd"/>
</dbReference>
<gene>
    <name evidence="1" type="primary">lgrD_2</name>
    <name evidence="1" type="ORF">NCTC10038_03267</name>
</gene>
<dbReference type="AlphaFoldDB" id="A0A3M3XUF4"/>
<protein>
    <submittedName>
        <fullName evidence="1">Amino acid adenylation domain-containing protein</fullName>
    </submittedName>
</protein>
<name>A0A3M3XUF4_PSEFL</name>
<dbReference type="PANTHER" id="PTHR44845">
    <property type="entry name" value="CARRIER DOMAIN-CONTAINING PROTEIN"/>
    <property type="match status" value="1"/>
</dbReference>
<dbReference type="GeneID" id="61639160"/>
<dbReference type="SMART" id="SM00823">
    <property type="entry name" value="PKS_PP"/>
    <property type="match status" value="1"/>
</dbReference>
<dbReference type="Pfam" id="PF00550">
    <property type="entry name" value="PP-binding"/>
    <property type="match status" value="1"/>
</dbReference>
<dbReference type="GO" id="GO:0031177">
    <property type="term" value="F:phosphopantetheine binding"/>
    <property type="evidence" value="ECO:0007669"/>
    <property type="project" value="InterPro"/>
</dbReference>
<dbReference type="InterPro" id="IPR010071">
    <property type="entry name" value="AA_adenyl_dom"/>
</dbReference>
<dbReference type="RefSeq" id="WP_053255892.1">
    <property type="nucleotide sequence ID" value="NZ_CBCRXZ010000002.1"/>
</dbReference>
<dbReference type="InterPro" id="IPR000873">
    <property type="entry name" value="AMP-dep_synth/lig_dom"/>
</dbReference>
<dbReference type="PROSITE" id="PS50075">
    <property type="entry name" value="CARRIER"/>
    <property type="match status" value="1"/>
</dbReference>
<dbReference type="InterPro" id="IPR009081">
    <property type="entry name" value="PP-bd_ACP"/>
</dbReference>
<dbReference type="SUPFAM" id="SSF47336">
    <property type="entry name" value="ACP-like"/>
    <property type="match status" value="1"/>
</dbReference>
<dbReference type="Pfam" id="PF07993">
    <property type="entry name" value="NAD_binding_4"/>
    <property type="match status" value="1"/>
</dbReference>
<dbReference type="Gene3D" id="3.40.50.720">
    <property type="entry name" value="NAD(P)-binding Rossmann-like Domain"/>
    <property type="match status" value="1"/>
</dbReference>
<dbReference type="Gene3D" id="1.10.1200.10">
    <property type="entry name" value="ACP-like"/>
    <property type="match status" value="1"/>
</dbReference>
<dbReference type="Gene3D" id="3.40.50.980">
    <property type="match status" value="2"/>
</dbReference>
<accession>A0A3M3XUF4</accession>
<dbReference type="SUPFAM" id="SSF56801">
    <property type="entry name" value="Acetyl-CoA synthetase-like"/>
    <property type="match status" value="1"/>
</dbReference>
<proteinExistence type="predicted"/>
<dbReference type="SUPFAM" id="SSF51735">
    <property type="entry name" value="NAD(P)-binding Rossmann-fold domains"/>
    <property type="match status" value="1"/>
</dbReference>
<dbReference type="InterPro" id="IPR036736">
    <property type="entry name" value="ACP-like_sf"/>
</dbReference>
<dbReference type="InterPro" id="IPR036291">
    <property type="entry name" value="NAD(P)-bd_dom_sf"/>
</dbReference>
<dbReference type="NCBIfam" id="TIGR01733">
    <property type="entry name" value="AA-adenyl-dom"/>
    <property type="match status" value="1"/>
</dbReference>
<dbReference type="Pfam" id="PF00501">
    <property type="entry name" value="AMP-binding"/>
    <property type="match status" value="1"/>
</dbReference>
<dbReference type="Proteomes" id="UP000248640">
    <property type="component" value="Chromosome 1"/>
</dbReference>
<dbReference type="PANTHER" id="PTHR44845:SF6">
    <property type="entry name" value="BETA-ALANINE-ACTIVATING ENZYME"/>
    <property type="match status" value="1"/>
</dbReference>
<dbReference type="CDD" id="cd05930">
    <property type="entry name" value="A_NRPS"/>
    <property type="match status" value="1"/>
</dbReference>
<dbReference type="InterPro" id="IPR045851">
    <property type="entry name" value="AMP-bd_C_sf"/>
</dbReference>
<dbReference type="Gene3D" id="2.30.38.10">
    <property type="entry name" value="Luciferase, Domain 3"/>
    <property type="match status" value="1"/>
</dbReference>